<protein>
    <submittedName>
        <fullName evidence="1">Uncharacterized protein</fullName>
    </submittedName>
</protein>
<dbReference type="RefSeq" id="WP_074816782.1">
    <property type="nucleotide sequence ID" value="NZ_FOJX01000011.1"/>
</dbReference>
<organism evidence="1 2">
    <name type="scientific">Selenomonas ruminantium</name>
    <dbReference type="NCBI Taxonomy" id="971"/>
    <lineage>
        <taxon>Bacteria</taxon>
        <taxon>Bacillati</taxon>
        <taxon>Bacillota</taxon>
        <taxon>Negativicutes</taxon>
        <taxon>Selenomonadales</taxon>
        <taxon>Selenomonadaceae</taxon>
        <taxon>Selenomonas</taxon>
    </lineage>
</organism>
<sequence>MKKIAEKIRMETGMKGIIVLGFPESEGEIIYSGDGQMPLGLAAIHLGATFLDTAVKEHDVPELGLMELGTYLAVKIVEEANERIIEKMEE</sequence>
<dbReference type="EMBL" id="FOJX01000011">
    <property type="protein sequence ID" value="SFB10569.1"/>
    <property type="molecule type" value="Genomic_DNA"/>
</dbReference>
<dbReference type="AlphaFoldDB" id="A0A1I0YB53"/>
<gene>
    <name evidence="1" type="ORF">SAMN05216587_11178</name>
</gene>
<name>A0A1I0YB53_SELRU</name>
<proteinExistence type="predicted"/>
<evidence type="ECO:0000313" key="1">
    <source>
        <dbReference type="EMBL" id="SFB10569.1"/>
    </source>
</evidence>
<reference evidence="1 2" key="1">
    <citation type="submission" date="2016-10" db="EMBL/GenBank/DDBJ databases">
        <authorList>
            <person name="de Groot N.N."/>
        </authorList>
    </citation>
    <scope>NUCLEOTIDE SEQUENCE [LARGE SCALE GENOMIC DNA]</scope>
    <source>
        <strain evidence="1 2">L14</strain>
    </source>
</reference>
<accession>A0A1I0YB53</accession>
<dbReference type="Proteomes" id="UP000183843">
    <property type="component" value="Unassembled WGS sequence"/>
</dbReference>
<evidence type="ECO:0000313" key="2">
    <source>
        <dbReference type="Proteomes" id="UP000183843"/>
    </source>
</evidence>